<organism evidence="6 7">
    <name type="scientific">Nonomuraea pusilla</name>
    <dbReference type="NCBI Taxonomy" id="46177"/>
    <lineage>
        <taxon>Bacteria</taxon>
        <taxon>Bacillati</taxon>
        <taxon>Actinomycetota</taxon>
        <taxon>Actinomycetes</taxon>
        <taxon>Streptosporangiales</taxon>
        <taxon>Streptosporangiaceae</taxon>
        <taxon>Nonomuraea</taxon>
    </lineage>
</organism>
<name>A0A1H7LL61_9ACTN</name>
<keyword evidence="3" id="KW-0472">Membrane</keyword>
<feature type="compositionally biased region" description="Pro residues" evidence="2">
    <location>
        <begin position="307"/>
        <end position="330"/>
    </location>
</feature>
<evidence type="ECO:0000256" key="1">
    <source>
        <dbReference type="SAM" id="Coils"/>
    </source>
</evidence>
<evidence type="ECO:0000256" key="3">
    <source>
        <dbReference type="SAM" id="Phobius"/>
    </source>
</evidence>
<feature type="transmembrane region" description="Helical" evidence="3">
    <location>
        <begin position="268"/>
        <end position="294"/>
    </location>
</feature>
<dbReference type="InterPro" id="IPR025645">
    <property type="entry name" value="DUF4349"/>
</dbReference>
<feature type="region of interest" description="Disordered" evidence="2">
    <location>
        <begin position="298"/>
        <end position="349"/>
    </location>
</feature>
<evidence type="ECO:0000256" key="4">
    <source>
        <dbReference type="SAM" id="SignalP"/>
    </source>
</evidence>
<proteinExistence type="predicted"/>
<evidence type="ECO:0000256" key="2">
    <source>
        <dbReference type="SAM" id="MobiDB-lite"/>
    </source>
</evidence>
<feature type="chain" id="PRO_5039231234" description="DUF4349 domain-containing protein" evidence="4">
    <location>
        <begin position="21"/>
        <end position="349"/>
    </location>
</feature>
<feature type="coiled-coil region" evidence="1">
    <location>
        <begin position="167"/>
        <end position="231"/>
    </location>
</feature>
<evidence type="ECO:0000313" key="6">
    <source>
        <dbReference type="EMBL" id="SEK99488.1"/>
    </source>
</evidence>
<dbReference type="RefSeq" id="WP_177227278.1">
    <property type="nucleotide sequence ID" value="NZ_FOBF01000003.1"/>
</dbReference>
<dbReference type="AlphaFoldDB" id="A0A1H7LL61"/>
<gene>
    <name evidence="6" type="ORF">SAMN05660976_01604</name>
</gene>
<dbReference type="PROSITE" id="PS51257">
    <property type="entry name" value="PROKAR_LIPOPROTEIN"/>
    <property type="match status" value="1"/>
</dbReference>
<dbReference type="EMBL" id="FOBF01000003">
    <property type="protein sequence ID" value="SEK99488.1"/>
    <property type="molecule type" value="Genomic_DNA"/>
</dbReference>
<keyword evidence="1" id="KW-0175">Coiled coil</keyword>
<reference evidence="6 7" key="1">
    <citation type="submission" date="2016-10" db="EMBL/GenBank/DDBJ databases">
        <authorList>
            <person name="de Groot N.N."/>
        </authorList>
    </citation>
    <scope>NUCLEOTIDE SEQUENCE [LARGE SCALE GENOMIC DNA]</scope>
    <source>
        <strain evidence="6 7">DSM 43357</strain>
    </source>
</reference>
<sequence>MRRTRYGIALSAACAALVLAGCGGGSSSFVARQESRADGAAAPAAAPSPAADHAVPQDRTVAGQAGKTIPTEVQPTPEDRQIVYTASMTVRAAAVTAAAQQAKQIVTAAGGYLAREEADSSGDSEDSALLEFKVPPARYAEVLGRLGKDLGRQLSLNQNTQDVTLQVADVDSRLKTAQRSLESLRALLKKAGTMRQVLEVEREIAAREADLESLQAQQKELARQVAMATLTLRLVGPVAEVEDPADEPPGFLSGLKAGWAALVTSAKVFVTVFGAVLPWLVALGVPVTALVLLVRRRRRARRRPDRPSGPPAPQGPPARVPGGPPNPPAAPERAADASGPEQPEAPGPQ</sequence>
<feature type="domain" description="DUF4349" evidence="5">
    <location>
        <begin position="80"/>
        <end position="289"/>
    </location>
</feature>
<evidence type="ECO:0000259" key="5">
    <source>
        <dbReference type="Pfam" id="PF14257"/>
    </source>
</evidence>
<dbReference type="Proteomes" id="UP000198953">
    <property type="component" value="Unassembled WGS sequence"/>
</dbReference>
<dbReference type="Pfam" id="PF14257">
    <property type="entry name" value="DUF4349"/>
    <property type="match status" value="1"/>
</dbReference>
<keyword evidence="7" id="KW-1185">Reference proteome</keyword>
<feature type="signal peptide" evidence="4">
    <location>
        <begin position="1"/>
        <end position="20"/>
    </location>
</feature>
<dbReference type="STRING" id="46177.SAMN05660976_01604"/>
<keyword evidence="3" id="KW-1133">Transmembrane helix</keyword>
<accession>A0A1H7LL61</accession>
<protein>
    <recommendedName>
        <fullName evidence="5">DUF4349 domain-containing protein</fullName>
    </recommendedName>
</protein>
<keyword evidence="4" id="KW-0732">Signal</keyword>
<evidence type="ECO:0000313" key="7">
    <source>
        <dbReference type="Proteomes" id="UP000198953"/>
    </source>
</evidence>
<keyword evidence="3" id="KW-0812">Transmembrane</keyword>